<accession>A0AAW2CXQ1</accession>
<proteinExistence type="predicted"/>
<keyword evidence="2" id="KW-1185">Reference proteome</keyword>
<evidence type="ECO:0000313" key="2">
    <source>
        <dbReference type="Proteomes" id="UP001459277"/>
    </source>
</evidence>
<dbReference type="EMBL" id="JAZDWU010000005">
    <property type="protein sequence ID" value="KAL0002297.1"/>
    <property type="molecule type" value="Genomic_DNA"/>
</dbReference>
<protein>
    <submittedName>
        <fullName evidence="1">Uncharacterized protein</fullName>
    </submittedName>
</protein>
<sequence>MPPHPYISIDQGAVEDNKKRVISIVIFQNPHVGDDQTDEKYFKAKFVHSAHYVINSPFPIDGEIRGCSSLGQVFDFRDGSRPS</sequence>
<comment type="caution">
    <text evidence="1">The sequence shown here is derived from an EMBL/GenBank/DDBJ whole genome shotgun (WGS) entry which is preliminary data.</text>
</comment>
<dbReference type="AlphaFoldDB" id="A0AAW2CXQ1"/>
<reference evidence="1 2" key="1">
    <citation type="submission" date="2024-01" db="EMBL/GenBank/DDBJ databases">
        <title>A telomere-to-telomere, gap-free genome of sweet tea (Lithocarpus litseifolius).</title>
        <authorList>
            <person name="Zhou J."/>
        </authorList>
    </citation>
    <scope>NUCLEOTIDE SEQUENCE [LARGE SCALE GENOMIC DNA]</scope>
    <source>
        <strain evidence="1">Zhou-2022a</strain>
        <tissue evidence="1">Leaf</tissue>
    </source>
</reference>
<name>A0AAW2CXQ1_9ROSI</name>
<evidence type="ECO:0000313" key="1">
    <source>
        <dbReference type="EMBL" id="KAL0002297.1"/>
    </source>
</evidence>
<organism evidence="1 2">
    <name type="scientific">Lithocarpus litseifolius</name>
    <dbReference type="NCBI Taxonomy" id="425828"/>
    <lineage>
        <taxon>Eukaryota</taxon>
        <taxon>Viridiplantae</taxon>
        <taxon>Streptophyta</taxon>
        <taxon>Embryophyta</taxon>
        <taxon>Tracheophyta</taxon>
        <taxon>Spermatophyta</taxon>
        <taxon>Magnoliopsida</taxon>
        <taxon>eudicotyledons</taxon>
        <taxon>Gunneridae</taxon>
        <taxon>Pentapetalae</taxon>
        <taxon>rosids</taxon>
        <taxon>fabids</taxon>
        <taxon>Fagales</taxon>
        <taxon>Fagaceae</taxon>
        <taxon>Lithocarpus</taxon>
    </lineage>
</organism>
<gene>
    <name evidence="1" type="ORF">SO802_016078</name>
</gene>
<dbReference type="Proteomes" id="UP001459277">
    <property type="component" value="Unassembled WGS sequence"/>
</dbReference>